<protein>
    <submittedName>
        <fullName evidence="1">Uncharacterized protein</fullName>
    </submittedName>
</protein>
<keyword evidence="2" id="KW-1185">Reference proteome</keyword>
<dbReference type="Proteomes" id="UP000887116">
    <property type="component" value="Unassembled WGS sequence"/>
</dbReference>
<organism evidence="1 2">
    <name type="scientific">Trichonephila clavata</name>
    <name type="common">Joro spider</name>
    <name type="synonym">Nephila clavata</name>
    <dbReference type="NCBI Taxonomy" id="2740835"/>
    <lineage>
        <taxon>Eukaryota</taxon>
        <taxon>Metazoa</taxon>
        <taxon>Ecdysozoa</taxon>
        <taxon>Arthropoda</taxon>
        <taxon>Chelicerata</taxon>
        <taxon>Arachnida</taxon>
        <taxon>Araneae</taxon>
        <taxon>Araneomorphae</taxon>
        <taxon>Entelegynae</taxon>
        <taxon>Araneoidea</taxon>
        <taxon>Nephilidae</taxon>
        <taxon>Trichonephila</taxon>
    </lineage>
</organism>
<proteinExistence type="predicted"/>
<reference evidence="1" key="1">
    <citation type="submission" date="2020-07" db="EMBL/GenBank/DDBJ databases">
        <title>Multicomponent nature underlies the extraordinary mechanical properties of spider dragline silk.</title>
        <authorList>
            <person name="Kono N."/>
            <person name="Nakamura H."/>
            <person name="Mori M."/>
            <person name="Yoshida Y."/>
            <person name="Ohtoshi R."/>
            <person name="Malay A.D."/>
            <person name="Moran D.A.P."/>
            <person name="Tomita M."/>
            <person name="Numata K."/>
            <person name="Arakawa K."/>
        </authorList>
    </citation>
    <scope>NUCLEOTIDE SEQUENCE</scope>
</reference>
<dbReference type="OrthoDB" id="6422160at2759"/>
<evidence type="ECO:0000313" key="1">
    <source>
        <dbReference type="EMBL" id="GFQ71573.1"/>
    </source>
</evidence>
<dbReference type="AlphaFoldDB" id="A0A8X6F5H0"/>
<sequence>MWTKMVDIHNSALKHRPKIQVLRACNPGQQGSCRDRGVKSFTIYDPKEKRKEGKRVTAESVPDPWRFERANTNFDPRLSFPPPKCTPFFQRGGGGLLFRQCNEF</sequence>
<evidence type="ECO:0000313" key="2">
    <source>
        <dbReference type="Proteomes" id="UP000887116"/>
    </source>
</evidence>
<comment type="caution">
    <text evidence="1">The sequence shown here is derived from an EMBL/GenBank/DDBJ whole genome shotgun (WGS) entry which is preliminary data.</text>
</comment>
<name>A0A8X6F5H0_TRICU</name>
<gene>
    <name evidence="1" type="primary">AVEN_185828_1</name>
    <name evidence="1" type="ORF">TNCT_730981</name>
</gene>
<dbReference type="EMBL" id="BMAO01021062">
    <property type="protein sequence ID" value="GFQ71573.1"/>
    <property type="molecule type" value="Genomic_DNA"/>
</dbReference>
<accession>A0A8X6F5H0</accession>